<dbReference type="InterPro" id="IPR001012">
    <property type="entry name" value="UBX_dom"/>
</dbReference>
<evidence type="ECO:0000256" key="7">
    <source>
        <dbReference type="ARBA" id="ARBA00023242"/>
    </source>
</evidence>
<dbReference type="GO" id="GO:0005813">
    <property type="term" value="C:centrosome"/>
    <property type="evidence" value="ECO:0007669"/>
    <property type="project" value="UniProtKB-SubCell"/>
</dbReference>
<dbReference type="PANTHER" id="PTHR23333">
    <property type="entry name" value="UBX DOMAIN CONTAINING PROTEIN"/>
    <property type="match status" value="1"/>
</dbReference>
<reference evidence="11 12" key="1">
    <citation type="submission" date="2013-11" db="EMBL/GenBank/DDBJ databases">
        <title>Genome sequencing of Stegodyphus mimosarum.</title>
        <authorList>
            <person name="Bechsgaard J."/>
        </authorList>
    </citation>
    <scope>NUCLEOTIDE SEQUENCE [LARGE SCALE GENOMIC DNA]</scope>
</reference>
<evidence type="ECO:0000256" key="2">
    <source>
        <dbReference type="ARBA" id="ARBA00004300"/>
    </source>
</evidence>
<evidence type="ECO:0000259" key="9">
    <source>
        <dbReference type="PROSITE" id="PS50033"/>
    </source>
</evidence>
<evidence type="ECO:0000256" key="4">
    <source>
        <dbReference type="ARBA" id="ARBA00022490"/>
    </source>
</evidence>
<evidence type="ECO:0000256" key="1">
    <source>
        <dbReference type="ARBA" id="ARBA00004123"/>
    </source>
</evidence>
<dbReference type="STRING" id="407821.A0A087UFN8"/>
<dbReference type="OrthoDB" id="25887at2759"/>
<dbReference type="Gene3D" id="1.10.8.10">
    <property type="entry name" value="DNA helicase RuvA subunit, C-terminal domain"/>
    <property type="match status" value="1"/>
</dbReference>
<feature type="compositionally biased region" description="Acidic residues" evidence="8">
    <location>
        <begin position="45"/>
        <end position="55"/>
    </location>
</feature>
<dbReference type="Pfam" id="PF00789">
    <property type="entry name" value="UBX"/>
    <property type="match status" value="1"/>
</dbReference>
<dbReference type="GO" id="GO:0005634">
    <property type="term" value="C:nucleus"/>
    <property type="evidence" value="ECO:0007669"/>
    <property type="project" value="UniProtKB-SubCell"/>
</dbReference>
<dbReference type="GO" id="GO:0000045">
    <property type="term" value="P:autophagosome assembly"/>
    <property type="evidence" value="ECO:0007669"/>
    <property type="project" value="TreeGrafter"/>
</dbReference>
<feature type="region of interest" description="Disordered" evidence="8">
    <location>
        <begin position="264"/>
        <end position="294"/>
    </location>
</feature>
<sequence>MADIDPAALISEFCKVTGTDISQARRFLEDAGWDSDLAMSRYFEETEDKSGDDDPAFQRPGSPKPQMPPSNSSRIATFASLMGNQATDEEEGQAFYAGGSERSGQQVLGPGKRKAGNEIVEEVFKAVRSFGAEVVDSSEKRHGSTKLKAFRGTGYVLGSSSESSSVVTDPVGDDVESQNVEIFLRLWRTGFTINDGPLRDYHDPENKEFLDSIRKGEIPLELRHKGKGEEVHLNIEDHSHEEYVLKKPTVRAFSGTGFRLGSITPPVKQSESSASSEKDVEEAQQSLNIDESQPVTSVQIRLADGSRLTMKANYTHTVGDVRRFLVLARPEYSASLFSLMT</sequence>
<feature type="domain" description="UBX" evidence="9">
    <location>
        <begin position="291"/>
        <end position="341"/>
    </location>
</feature>
<dbReference type="EMBL" id="KK119611">
    <property type="protein sequence ID" value="KFM76177.1"/>
    <property type="molecule type" value="Genomic_DNA"/>
</dbReference>
<evidence type="ECO:0000256" key="8">
    <source>
        <dbReference type="SAM" id="MobiDB-lite"/>
    </source>
</evidence>
<dbReference type="Pfam" id="PF08059">
    <property type="entry name" value="SEP"/>
    <property type="match status" value="1"/>
</dbReference>
<dbReference type="GO" id="GO:0043161">
    <property type="term" value="P:proteasome-mediated ubiquitin-dependent protein catabolic process"/>
    <property type="evidence" value="ECO:0007669"/>
    <property type="project" value="TreeGrafter"/>
</dbReference>
<dbReference type="CDD" id="cd14348">
    <property type="entry name" value="UBA_p47"/>
    <property type="match status" value="1"/>
</dbReference>
<protein>
    <submittedName>
        <fullName evidence="11">NSFL1 cofactor p47</fullName>
    </submittedName>
</protein>
<dbReference type="OMA" id="NKDHTDK"/>
<dbReference type="GO" id="GO:0005829">
    <property type="term" value="C:cytosol"/>
    <property type="evidence" value="ECO:0007669"/>
    <property type="project" value="TreeGrafter"/>
</dbReference>
<evidence type="ECO:0000313" key="12">
    <source>
        <dbReference type="Proteomes" id="UP000054359"/>
    </source>
</evidence>
<dbReference type="SMART" id="SM00553">
    <property type="entry name" value="SEP"/>
    <property type="match status" value="1"/>
</dbReference>
<dbReference type="InterPro" id="IPR009060">
    <property type="entry name" value="UBA-like_sf"/>
</dbReference>
<keyword evidence="6" id="KW-0206">Cytoskeleton</keyword>
<dbReference type="GO" id="GO:0031468">
    <property type="term" value="P:nuclear membrane reassembly"/>
    <property type="evidence" value="ECO:0007669"/>
    <property type="project" value="TreeGrafter"/>
</dbReference>
<dbReference type="Proteomes" id="UP000054359">
    <property type="component" value="Unassembled WGS sequence"/>
</dbReference>
<dbReference type="GO" id="GO:0061025">
    <property type="term" value="P:membrane fusion"/>
    <property type="evidence" value="ECO:0007669"/>
    <property type="project" value="TreeGrafter"/>
</dbReference>
<feature type="compositionally biased region" description="Polar residues" evidence="8">
    <location>
        <begin position="283"/>
        <end position="294"/>
    </location>
</feature>
<dbReference type="GO" id="GO:0007030">
    <property type="term" value="P:Golgi organization"/>
    <property type="evidence" value="ECO:0007669"/>
    <property type="project" value="TreeGrafter"/>
</dbReference>
<dbReference type="Gene3D" id="3.30.420.210">
    <property type="entry name" value="SEP domain"/>
    <property type="match status" value="1"/>
</dbReference>
<evidence type="ECO:0000256" key="3">
    <source>
        <dbReference type="ARBA" id="ARBA00004555"/>
    </source>
</evidence>
<dbReference type="InterPro" id="IPR012989">
    <property type="entry name" value="SEP_domain"/>
</dbReference>
<name>A0A087UFN8_STEMI</name>
<dbReference type="GO" id="GO:0005794">
    <property type="term" value="C:Golgi apparatus"/>
    <property type="evidence" value="ECO:0007669"/>
    <property type="project" value="UniProtKB-SubCell"/>
</dbReference>
<feature type="domain" description="SEP" evidence="10">
    <location>
        <begin position="179"/>
        <end position="244"/>
    </location>
</feature>
<dbReference type="FunFam" id="3.30.420.210:FF:000001">
    <property type="entry name" value="NSFL1 (P97) cofactor (P47)"/>
    <property type="match status" value="1"/>
</dbReference>
<evidence type="ECO:0000256" key="6">
    <source>
        <dbReference type="ARBA" id="ARBA00023212"/>
    </source>
</evidence>
<evidence type="ECO:0000259" key="10">
    <source>
        <dbReference type="PROSITE" id="PS51399"/>
    </source>
</evidence>
<keyword evidence="5" id="KW-0333">Golgi apparatus</keyword>
<dbReference type="SUPFAM" id="SSF54236">
    <property type="entry name" value="Ubiquitin-like"/>
    <property type="match status" value="1"/>
</dbReference>
<evidence type="ECO:0000313" key="11">
    <source>
        <dbReference type="EMBL" id="KFM76177.1"/>
    </source>
</evidence>
<dbReference type="PROSITE" id="PS50033">
    <property type="entry name" value="UBX"/>
    <property type="match status" value="1"/>
</dbReference>
<dbReference type="AlphaFoldDB" id="A0A087UFN8"/>
<dbReference type="PROSITE" id="PS51399">
    <property type="entry name" value="SEP"/>
    <property type="match status" value="1"/>
</dbReference>
<dbReference type="PANTHER" id="PTHR23333:SF20">
    <property type="entry name" value="NSFL1 COFACTOR P47"/>
    <property type="match status" value="1"/>
</dbReference>
<feature type="non-terminal residue" evidence="11">
    <location>
        <position position="341"/>
    </location>
</feature>
<keyword evidence="4" id="KW-0963">Cytoplasm</keyword>
<comment type="subcellular location">
    <subcellularLocation>
        <location evidence="2">Cytoplasm</location>
        <location evidence="2">Cytoskeleton</location>
        <location evidence="2">Microtubule organizing center</location>
        <location evidence="2">Centrosome</location>
    </subcellularLocation>
    <subcellularLocation>
        <location evidence="3">Golgi apparatus</location>
    </subcellularLocation>
    <subcellularLocation>
        <location evidence="1">Nucleus</location>
    </subcellularLocation>
</comment>
<proteinExistence type="predicted"/>
<dbReference type="SUPFAM" id="SSF102848">
    <property type="entry name" value="NSFL1 (p97 ATPase) cofactor p47, SEP domain"/>
    <property type="match status" value="1"/>
</dbReference>
<dbReference type="Gene3D" id="3.10.20.90">
    <property type="entry name" value="Phosphatidylinositol 3-kinase Catalytic Subunit, Chain A, domain 1"/>
    <property type="match status" value="1"/>
</dbReference>
<gene>
    <name evidence="11" type="ORF">X975_18683</name>
</gene>
<keyword evidence="12" id="KW-1185">Reference proteome</keyword>
<dbReference type="InterPro" id="IPR036241">
    <property type="entry name" value="NSFL1C_SEP_dom_sf"/>
</dbReference>
<feature type="region of interest" description="Disordered" evidence="8">
    <location>
        <begin position="42"/>
        <end position="73"/>
    </location>
</feature>
<evidence type="ECO:0000256" key="5">
    <source>
        <dbReference type="ARBA" id="ARBA00023034"/>
    </source>
</evidence>
<organism evidence="11 12">
    <name type="scientific">Stegodyphus mimosarum</name>
    <name type="common">African social velvet spider</name>
    <dbReference type="NCBI Taxonomy" id="407821"/>
    <lineage>
        <taxon>Eukaryota</taxon>
        <taxon>Metazoa</taxon>
        <taxon>Ecdysozoa</taxon>
        <taxon>Arthropoda</taxon>
        <taxon>Chelicerata</taxon>
        <taxon>Arachnida</taxon>
        <taxon>Araneae</taxon>
        <taxon>Araneomorphae</taxon>
        <taxon>Entelegynae</taxon>
        <taxon>Eresoidea</taxon>
        <taxon>Eresidae</taxon>
        <taxon>Stegodyphus</taxon>
    </lineage>
</organism>
<dbReference type="InterPro" id="IPR029071">
    <property type="entry name" value="Ubiquitin-like_domsf"/>
</dbReference>
<dbReference type="SUPFAM" id="SSF46934">
    <property type="entry name" value="UBA-like"/>
    <property type="match status" value="1"/>
</dbReference>
<accession>A0A087UFN8</accession>
<dbReference type="GO" id="GO:0043130">
    <property type="term" value="F:ubiquitin binding"/>
    <property type="evidence" value="ECO:0007669"/>
    <property type="project" value="TreeGrafter"/>
</dbReference>
<keyword evidence="7" id="KW-0539">Nucleus</keyword>
<dbReference type="Pfam" id="PF14555">
    <property type="entry name" value="UBA_4"/>
    <property type="match status" value="1"/>
</dbReference>